<evidence type="ECO:0000313" key="2">
    <source>
        <dbReference type="EMBL" id="QJA83077.1"/>
    </source>
</evidence>
<name>A0A6M3KM31_9ZZZZ</name>
<proteinExistence type="predicted"/>
<reference evidence="2" key="1">
    <citation type="submission" date="2020-03" db="EMBL/GenBank/DDBJ databases">
        <title>The deep terrestrial virosphere.</title>
        <authorList>
            <person name="Holmfeldt K."/>
            <person name="Nilsson E."/>
            <person name="Simone D."/>
            <person name="Lopez-Fernandez M."/>
            <person name="Wu X."/>
            <person name="de Brujin I."/>
            <person name="Lundin D."/>
            <person name="Andersson A."/>
            <person name="Bertilsson S."/>
            <person name="Dopson M."/>
        </authorList>
    </citation>
    <scope>NUCLEOTIDE SEQUENCE</scope>
    <source>
        <strain evidence="2">MM415A00315</strain>
        <strain evidence="1">MM415B00552</strain>
    </source>
</reference>
<accession>A0A6M3KM31</accession>
<organism evidence="2">
    <name type="scientific">viral metagenome</name>
    <dbReference type="NCBI Taxonomy" id="1070528"/>
    <lineage>
        <taxon>unclassified sequences</taxon>
        <taxon>metagenomes</taxon>
        <taxon>organismal metagenomes</taxon>
    </lineage>
</organism>
<protein>
    <submittedName>
        <fullName evidence="2">Uncharacterized protein</fullName>
    </submittedName>
</protein>
<evidence type="ECO:0000313" key="1">
    <source>
        <dbReference type="EMBL" id="QJA64054.1"/>
    </source>
</evidence>
<gene>
    <name evidence="2" type="ORF">MM415A00315_0002</name>
    <name evidence="1" type="ORF">MM415B00552_0044</name>
</gene>
<dbReference type="AlphaFoldDB" id="A0A6M3KM31"/>
<sequence length="364" mass="41371">MANSIKGHCKHGEFDLNQGCPQCIEERQNNYQPVTTDMPDAAAEQAFTPPETQIVKVRYFSETSQELSSREYTYYSVDPLQIGDIVMAPVRDTTCKAKITAIDIPEIEIVSFKDKVKIIPASALVTTEDAMKEAEWQVINSEIRAANIDQTETETAIALRPGEDIEAHSYFDEATKMLDYAERRTIQTLDDAKIATDDLSIISRLKKAMETKRKEKLAPHEAEIKAIRDTYNYLMVPVLDAERITKAKQIAFLEEQECIRQKQEEINRKRVEAAQQEMELKGELSESVNLVEVHEIPERISTNLGVTGMVDHWVFEVVDFALVPNEYKVIDSAMLNAIAKKHHNSKQIPGIKFVNQPYLATRPR</sequence>
<dbReference type="EMBL" id="MT141511">
    <property type="protein sequence ID" value="QJA64054.1"/>
    <property type="molecule type" value="Genomic_DNA"/>
</dbReference>
<dbReference type="EMBL" id="MT142503">
    <property type="protein sequence ID" value="QJA83077.1"/>
    <property type="molecule type" value="Genomic_DNA"/>
</dbReference>